<name>A0A6A4H856_9AGAR</name>
<dbReference type="AlphaFoldDB" id="A0A6A4H856"/>
<protein>
    <submittedName>
        <fullName evidence="1">Uncharacterized protein</fullName>
    </submittedName>
</protein>
<keyword evidence="2" id="KW-1185">Reference proteome</keyword>
<dbReference type="Proteomes" id="UP000799118">
    <property type="component" value="Unassembled WGS sequence"/>
</dbReference>
<dbReference type="OrthoDB" id="3061864at2759"/>
<reference evidence="1" key="1">
    <citation type="journal article" date="2019" name="Environ. Microbiol.">
        <title>Fungal ecological strategies reflected in gene transcription - a case study of two litter decomposers.</title>
        <authorList>
            <person name="Barbi F."/>
            <person name="Kohler A."/>
            <person name="Barry K."/>
            <person name="Baskaran P."/>
            <person name="Daum C."/>
            <person name="Fauchery L."/>
            <person name="Ihrmark K."/>
            <person name="Kuo A."/>
            <person name="LaButti K."/>
            <person name="Lipzen A."/>
            <person name="Morin E."/>
            <person name="Grigoriev I.V."/>
            <person name="Henrissat B."/>
            <person name="Lindahl B."/>
            <person name="Martin F."/>
        </authorList>
    </citation>
    <scope>NUCLEOTIDE SEQUENCE</scope>
    <source>
        <strain evidence="1">JB14</strain>
    </source>
</reference>
<gene>
    <name evidence="1" type="ORF">BT96DRAFT_978532</name>
</gene>
<sequence length="411" mass="46988">MLPPELLCSIVEYLAYVPEICHCERPETHFRTVSPDLVHVSLVNRHCRRICLPFIFAHVRIKSYNMRKLRDCCISNPAIAYSIKMLKASYCDKDGPEAFCELLPHLGRLACVDMRGNALNVAINHAMHQHPTISRILVGQLISMPPEFAPSDMSRVVAKCSEIYAPTLTERNEPVEKLVRYLAQGMKVARLDIHLPERLEENFGRQTFPGVQGFHLYLGYGLVLTSWLPGITATHPQLRKIQFFDQGYYFRRHHSFPFLSPVLDEVSQGYSSAFFPKSVTLNRPSPLGVVWLVTGLNLIVSSSLIDTLLLVSKHFPHIDTLALDLAEQTKYNVDDLIVALARFPSLRILHLTEIFSQLRCVKEKKERPWKPMRPLDKPDRAQKHAAAVESRIQWYASRIAEVSRLWRLSTS</sequence>
<accession>A0A6A4H856</accession>
<proteinExistence type="predicted"/>
<evidence type="ECO:0000313" key="2">
    <source>
        <dbReference type="Proteomes" id="UP000799118"/>
    </source>
</evidence>
<dbReference type="EMBL" id="ML769550">
    <property type="protein sequence ID" value="KAE9394419.1"/>
    <property type="molecule type" value="Genomic_DNA"/>
</dbReference>
<evidence type="ECO:0000313" key="1">
    <source>
        <dbReference type="EMBL" id="KAE9394419.1"/>
    </source>
</evidence>
<organism evidence="1 2">
    <name type="scientific">Gymnopus androsaceus JB14</name>
    <dbReference type="NCBI Taxonomy" id="1447944"/>
    <lineage>
        <taxon>Eukaryota</taxon>
        <taxon>Fungi</taxon>
        <taxon>Dikarya</taxon>
        <taxon>Basidiomycota</taxon>
        <taxon>Agaricomycotina</taxon>
        <taxon>Agaricomycetes</taxon>
        <taxon>Agaricomycetidae</taxon>
        <taxon>Agaricales</taxon>
        <taxon>Marasmiineae</taxon>
        <taxon>Omphalotaceae</taxon>
        <taxon>Gymnopus</taxon>
    </lineage>
</organism>